<feature type="region of interest" description="Disordered" evidence="1">
    <location>
        <begin position="1"/>
        <end position="28"/>
    </location>
</feature>
<proteinExistence type="predicted"/>
<name>A0AAN5I5X1_9BILA</name>
<evidence type="ECO:0000313" key="2">
    <source>
        <dbReference type="EMBL" id="GMR52694.1"/>
    </source>
</evidence>
<feature type="compositionally biased region" description="Polar residues" evidence="1">
    <location>
        <begin position="1"/>
        <end position="11"/>
    </location>
</feature>
<keyword evidence="3" id="KW-1185">Reference proteome</keyword>
<dbReference type="Proteomes" id="UP001328107">
    <property type="component" value="Unassembled WGS sequence"/>
</dbReference>
<feature type="compositionally biased region" description="Polar residues" evidence="1">
    <location>
        <begin position="18"/>
        <end position="27"/>
    </location>
</feature>
<sequence>MPVTSSSNATRQQKEQPQKSGIPSDQDTCLRDDATEAIEMTSDENFCEYPRWGSLPWPAFTRLCCHLRNHNDCADLANLAQVIYYFRIGVKEFMQRADNRPGIKFVRLLKTDDGITVFIHLYPSNIPFYCLTTLDKERYNRLSSTVLEITLEDHEDKNVNQLSDLFSSYIDHVHIYGGELTPAEYLLGSQILSNSTIVKLQIFDTRLDDDTAPHILSLVSRTKKTEVAFYETRLSDSATFINRLSTVSSSLSLIDISHRPVQIPWYFFGLRHSFWSVFLNEKLANGSLESIQTGNMKEKVTKAPFNLADTRIRFLEWNRKL</sequence>
<comment type="caution">
    <text evidence="2">The sequence shown here is derived from an EMBL/GenBank/DDBJ whole genome shotgun (WGS) entry which is preliminary data.</text>
</comment>
<dbReference type="EMBL" id="BTRK01000005">
    <property type="protein sequence ID" value="GMR52694.1"/>
    <property type="molecule type" value="Genomic_DNA"/>
</dbReference>
<accession>A0AAN5I5X1</accession>
<protein>
    <submittedName>
        <fullName evidence="2">Uncharacterized protein</fullName>
    </submittedName>
</protein>
<dbReference type="AlphaFoldDB" id="A0AAN5I5X1"/>
<organism evidence="2 3">
    <name type="scientific">Pristionchus mayeri</name>
    <dbReference type="NCBI Taxonomy" id="1317129"/>
    <lineage>
        <taxon>Eukaryota</taxon>
        <taxon>Metazoa</taxon>
        <taxon>Ecdysozoa</taxon>
        <taxon>Nematoda</taxon>
        <taxon>Chromadorea</taxon>
        <taxon>Rhabditida</taxon>
        <taxon>Rhabditina</taxon>
        <taxon>Diplogasteromorpha</taxon>
        <taxon>Diplogasteroidea</taxon>
        <taxon>Neodiplogasteridae</taxon>
        <taxon>Pristionchus</taxon>
    </lineage>
</organism>
<reference evidence="3" key="1">
    <citation type="submission" date="2022-10" db="EMBL/GenBank/DDBJ databases">
        <title>Genome assembly of Pristionchus species.</title>
        <authorList>
            <person name="Yoshida K."/>
            <person name="Sommer R.J."/>
        </authorList>
    </citation>
    <scope>NUCLEOTIDE SEQUENCE [LARGE SCALE GENOMIC DNA]</scope>
    <source>
        <strain evidence="3">RS5460</strain>
    </source>
</reference>
<evidence type="ECO:0000256" key="1">
    <source>
        <dbReference type="SAM" id="MobiDB-lite"/>
    </source>
</evidence>
<gene>
    <name evidence="2" type="ORF">PMAYCL1PPCAC_22889</name>
</gene>
<evidence type="ECO:0000313" key="3">
    <source>
        <dbReference type="Proteomes" id="UP001328107"/>
    </source>
</evidence>